<feature type="region of interest" description="Disordered" evidence="1">
    <location>
        <begin position="1"/>
        <end position="62"/>
    </location>
</feature>
<sequence>MRPSALPGTAPDAAGSADKIRKRRPSGTGGGAGSGACGAAPRPALSPFPGGAGAEPPQGYTPAEWTAATALRAATRIGSQTGENGGA</sequence>
<gene>
    <name evidence="2" type="ORF">Snoj_08340</name>
</gene>
<evidence type="ECO:0000313" key="2">
    <source>
        <dbReference type="EMBL" id="GHI66916.1"/>
    </source>
</evidence>
<keyword evidence="3" id="KW-1185">Reference proteome</keyword>
<dbReference type="Proteomes" id="UP000613974">
    <property type="component" value="Unassembled WGS sequence"/>
</dbReference>
<proteinExistence type="predicted"/>
<reference evidence="3" key="1">
    <citation type="submission" date="2023-07" db="EMBL/GenBank/DDBJ databases">
        <title>Whole genome shotgun sequence of Streptomyces nojiriensis NBRC 13794.</title>
        <authorList>
            <person name="Komaki H."/>
            <person name="Tamura T."/>
        </authorList>
    </citation>
    <scope>NUCLEOTIDE SEQUENCE [LARGE SCALE GENOMIC DNA]</scope>
    <source>
        <strain evidence="3">NBRC 13794</strain>
    </source>
</reference>
<feature type="compositionally biased region" description="Gly residues" evidence="1">
    <location>
        <begin position="27"/>
        <end position="36"/>
    </location>
</feature>
<organism evidence="2 3">
    <name type="scientific">Streptomyces nojiriensis</name>
    <dbReference type="NCBI Taxonomy" id="66374"/>
    <lineage>
        <taxon>Bacteria</taxon>
        <taxon>Bacillati</taxon>
        <taxon>Actinomycetota</taxon>
        <taxon>Actinomycetes</taxon>
        <taxon>Kitasatosporales</taxon>
        <taxon>Streptomycetaceae</taxon>
        <taxon>Streptomyces</taxon>
    </lineage>
</organism>
<accession>A0ABQ3SFK2</accession>
<name>A0ABQ3SFK2_9ACTN</name>
<evidence type="ECO:0000256" key="1">
    <source>
        <dbReference type="SAM" id="MobiDB-lite"/>
    </source>
</evidence>
<evidence type="ECO:0000313" key="3">
    <source>
        <dbReference type="Proteomes" id="UP000613974"/>
    </source>
</evidence>
<protein>
    <submittedName>
        <fullName evidence="2">Uncharacterized protein</fullName>
    </submittedName>
</protein>
<dbReference type="EMBL" id="BNEC01000003">
    <property type="protein sequence ID" value="GHI66916.1"/>
    <property type="molecule type" value="Genomic_DNA"/>
</dbReference>
<comment type="caution">
    <text evidence="2">The sequence shown here is derived from an EMBL/GenBank/DDBJ whole genome shotgun (WGS) entry which is preliminary data.</text>
</comment>